<dbReference type="RefSeq" id="WP_212190590.1">
    <property type="nucleotide sequence ID" value="NZ_JAGTAR010000014.1"/>
</dbReference>
<proteinExistence type="predicted"/>
<dbReference type="EMBL" id="JAGTAR010000014">
    <property type="protein sequence ID" value="MBR8535992.1"/>
    <property type="molecule type" value="Genomic_DNA"/>
</dbReference>
<reference evidence="2" key="2">
    <citation type="submission" date="2021-04" db="EMBL/GenBank/DDBJ databases">
        <authorList>
            <person name="Zhang T."/>
            <person name="Zhang Y."/>
            <person name="Lu D."/>
            <person name="Zuo D."/>
            <person name="Du Z."/>
        </authorList>
    </citation>
    <scope>NUCLEOTIDE SEQUENCE</scope>
    <source>
        <strain evidence="2">JR1</strain>
    </source>
</reference>
<feature type="signal peptide" evidence="1">
    <location>
        <begin position="1"/>
        <end position="20"/>
    </location>
</feature>
<dbReference type="AlphaFoldDB" id="A0A941IYP0"/>
<sequence>MKKILFVLAAFALIVSSCNEKVSNPEEATAEFSIGISEADFVTLKAAPLSDDFIPECDENLSLDYAHVWFEKDGVSDDIVIPIFVVDGKYVTQPIKVVLGEGVNSVNINITDFTVWHEVEGGDDIMVKATPHDNSEYFQFINPNNGLRDFMLDKFTKEEIIIDVLCYDDLVYDNFGFIWFNIQPITVRQMCFFGDICVCEPASYMLPYGDVFPYVTQVNGGTIYDLIAYMKIIVSSSENNWSAEFDNLDNANDCLPIYWPDYDLLDDEITIELKVLLPVGDVLDWVSIKTWVFDSYEDIPVAGTDNVLDFVIGGCHYDADYIFPAHLHLPADAEGTGISLKVTDYNFKSSTNYHYLKMELDGIPAGKYSISDGVYYGWCADKDHNISLNTNYSIGIYLASLWEGANGLDPLKLARLNYIINHLPDGYLTDGVVADADKGKFIQALIWLLTDDYANNDWNVDWTLLQTLYGNAVDAVTQPSDYSPQIGDLQAVIFYHNEQVQVLFTTVTSPCIEVFE</sequence>
<comment type="caution">
    <text evidence="2">The sequence shown here is derived from an EMBL/GenBank/DDBJ whole genome shotgun (WGS) entry which is preliminary data.</text>
</comment>
<reference evidence="2" key="1">
    <citation type="journal article" date="2018" name="Int. J. Syst. Evol. Microbiol.">
        <title>Carboxylicivirga sediminis sp. nov., isolated from coastal sediment.</title>
        <authorList>
            <person name="Wang F.Q."/>
            <person name="Ren L.H."/>
            <person name="Zou R.J."/>
            <person name="Sun Y.Z."/>
            <person name="Liu X.J."/>
            <person name="Jiang F."/>
            <person name="Liu L.J."/>
        </authorList>
    </citation>
    <scope>NUCLEOTIDE SEQUENCE</scope>
    <source>
        <strain evidence="2">JR1</strain>
    </source>
</reference>
<evidence type="ECO:0000256" key="1">
    <source>
        <dbReference type="SAM" id="SignalP"/>
    </source>
</evidence>
<dbReference type="PROSITE" id="PS51257">
    <property type="entry name" value="PROKAR_LIPOPROTEIN"/>
    <property type="match status" value="1"/>
</dbReference>
<organism evidence="2 3">
    <name type="scientific">Carboxylicivirga sediminis</name>
    <dbReference type="NCBI Taxonomy" id="2006564"/>
    <lineage>
        <taxon>Bacteria</taxon>
        <taxon>Pseudomonadati</taxon>
        <taxon>Bacteroidota</taxon>
        <taxon>Bacteroidia</taxon>
        <taxon>Marinilabiliales</taxon>
        <taxon>Marinilabiliaceae</taxon>
        <taxon>Carboxylicivirga</taxon>
    </lineage>
</organism>
<dbReference type="Proteomes" id="UP000679220">
    <property type="component" value="Unassembled WGS sequence"/>
</dbReference>
<name>A0A941IYP0_9BACT</name>
<keyword evidence="3" id="KW-1185">Reference proteome</keyword>
<protein>
    <submittedName>
        <fullName evidence="2">Uncharacterized protein</fullName>
    </submittedName>
</protein>
<feature type="chain" id="PRO_5036783281" evidence="1">
    <location>
        <begin position="21"/>
        <end position="516"/>
    </location>
</feature>
<gene>
    <name evidence="2" type="ORF">KDU71_10520</name>
</gene>
<evidence type="ECO:0000313" key="2">
    <source>
        <dbReference type="EMBL" id="MBR8535992.1"/>
    </source>
</evidence>
<accession>A0A941IYP0</accession>
<keyword evidence="1" id="KW-0732">Signal</keyword>
<evidence type="ECO:0000313" key="3">
    <source>
        <dbReference type="Proteomes" id="UP000679220"/>
    </source>
</evidence>